<dbReference type="EMBL" id="JBHTLI010000001">
    <property type="protein sequence ID" value="MFD1096217.1"/>
    <property type="molecule type" value="Genomic_DNA"/>
</dbReference>
<dbReference type="EC" id="2.3.-.-" evidence="2"/>
<dbReference type="Gene3D" id="3.40.630.30">
    <property type="match status" value="1"/>
</dbReference>
<dbReference type="PROSITE" id="PS51186">
    <property type="entry name" value="GNAT"/>
    <property type="match status" value="1"/>
</dbReference>
<sequence length="272" mass="31607">MKVKSLEKTDSSEIITCFLKAFENYYIQFPTDPDYFRKRWRDAGVRYDLSYGMFDGDKLVGFIIHAVDHRVGKLTAHNTGTGVLPEYRGRKFVDKIYEFAIPDLRRNGIKKTTLEVVTKNTSAIKVYKRTGFSISKTYKCFKGSFFHKPQRPEGLTEVLPGLFDWSLLADQSRYSWDNHRKSIQNGNYKFFILGRQIPLAAFIINPETGYIPQVHCLKNDEKTWEDLFEAIASVSSEIKINNVDIQEEGKIRQLKRAGLINHIDQFEMERII</sequence>
<name>A0ABW3NTM9_9FLAO</name>
<keyword evidence="3" id="KW-1185">Reference proteome</keyword>
<dbReference type="GO" id="GO:0016746">
    <property type="term" value="F:acyltransferase activity"/>
    <property type="evidence" value="ECO:0007669"/>
    <property type="project" value="UniProtKB-KW"/>
</dbReference>
<evidence type="ECO:0000259" key="1">
    <source>
        <dbReference type="PROSITE" id="PS51186"/>
    </source>
</evidence>
<dbReference type="InterPro" id="IPR000182">
    <property type="entry name" value="GNAT_dom"/>
</dbReference>
<dbReference type="SUPFAM" id="SSF55729">
    <property type="entry name" value="Acyl-CoA N-acyltransferases (Nat)"/>
    <property type="match status" value="1"/>
</dbReference>
<evidence type="ECO:0000313" key="3">
    <source>
        <dbReference type="Proteomes" id="UP001597131"/>
    </source>
</evidence>
<protein>
    <submittedName>
        <fullName evidence="2">GNAT family N-acetyltransferase</fullName>
        <ecNumber evidence="2">2.3.-.-</ecNumber>
    </submittedName>
</protein>
<comment type="caution">
    <text evidence="2">The sequence shown here is derived from an EMBL/GenBank/DDBJ whole genome shotgun (WGS) entry which is preliminary data.</text>
</comment>
<accession>A0ABW3NTM9</accession>
<keyword evidence="2" id="KW-0012">Acyltransferase</keyword>
<dbReference type="Pfam" id="PF00583">
    <property type="entry name" value="Acetyltransf_1"/>
    <property type="match status" value="1"/>
</dbReference>
<keyword evidence="2" id="KW-0808">Transferase</keyword>
<proteinExistence type="predicted"/>
<evidence type="ECO:0000313" key="2">
    <source>
        <dbReference type="EMBL" id="MFD1096217.1"/>
    </source>
</evidence>
<gene>
    <name evidence="2" type="ORF">ACFQ3Q_10695</name>
</gene>
<feature type="domain" description="N-acetyltransferase" evidence="1">
    <location>
        <begin position="1"/>
        <end position="152"/>
    </location>
</feature>
<reference evidence="3" key="1">
    <citation type="journal article" date="2019" name="Int. J. Syst. Evol. Microbiol.">
        <title>The Global Catalogue of Microorganisms (GCM) 10K type strain sequencing project: providing services to taxonomists for standard genome sequencing and annotation.</title>
        <authorList>
            <consortium name="The Broad Institute Genomics Platform"/>
            <consortium name="The Broad Institute Genome Sequencing Center for Infectious Disease"/>
            <person name="Wu L."/>
            <person name="Ma J."/>
        </authorList>
    </citation>
    <scope>NUCLEOTIDE SEQUENCE [LARGE SCALE GENOMIC DNA]</scope>
    <source>
        <strain evidence="3">CCUG 64793</strain>
    </source>
</reference>
<dbReference type="InterPro" id="IPR016181">
    <property type="entry name" value="Acyl_CoA_acyltransferase"/>
</dbReference>
<dbReference type="CDD" id="cd04301">
    <property type="entry name" value="NAT_SF"/>
    <property type="match status" value="1"/>
</dbReference>
<organism evidence="2 3">
    <name type="scientific">Salegentibacter chungangensis</name>
    <dbReference type="NCBI Taxonomy" id="1335724"/>
    <lineage>
        <taxon>Bacteria</taxon>
        <taxon>Pseudomonadati</taxon>
        <taxon>Bacteroidota</taxon>
        <taxon>Flavobacteriia</taxon>
        <taxon>Flavobacteriales</taxon>
        <taxon>Flavobacteriaceae</taxon>
        <taxon>Salegentibacter</taxon>
    </lineage>
</organism>
<dbReference type="Proteomes" id="UP001597131">
    <property type="component" value="Unassembled WGS sequence"/>
</dbReference>
<dbReference type="RefSeq" id="WP_380745550.1">
    <property type="nucleotide sequence ID" value="NZ_JBHTLI010000001.1"/>
</dbReference>